<evidence type="ECO:0000256" key="4">
    <source>
        <dbReference type="ARBA" id="ARBA00023014"/>
    </source>
</evidence>
<dbReference type="GO" id="GO:0046872">
    <property type="term" value="F:metal ion binding"/>
    <property type="evidence" value="ECO:0007669"/>
    <property type="project" value="UniProtKB-KW"/>
</dbReference>
<name>Q7M9R6_WOLSU</name>
<keyword evidence="2" id="KW-0479">Metal-binding</keyword>
<evidence type="ECO:0000313" key="7">
    <source>
        <dbReference type="Proteomes" id="UP000000422"/>
    </source>
</evidence>
<dbReference type="RefSeq" id="WP_011138650.1">
    <property type="nucleotide sequence ID" value="NC_005090.1"/>
</dbReference>
<gene>
    <name evidence="6" type="ordered locus">WS0730</name>
</gene>
<dbReference type="PANTHER" id="PTHR43687">
    <property type="entry name" value="ADENYLYLSULFATE REDUCTASE, BETA SUBUNIT"/>
    <property type="match status" value="1"/>
</dbReference>
<dbReference type="PANTHER" id="PTHR43687:SF4">
    <property type="entry name" value="BLR5484 PROTEIN"/>
    <property type="match status" value="1"/>
</dbReference>
<evidence type="ECO:0000256" key="1">
    <source>
        <dbReference type="ARBA" id="ARBA00022485"/>
    </source>
</evidence>
<evidence type="ECO:0000259" key="5">
    <source>
        <dbReference type="PROSITE" id="PS51379"/>
    </source>
</evidence>
<keyword evidence="4" id="KW-0411">Iron-sulfur</keyword>
<reference evidence="6 7" key="1">
    <citation type="journal article" date="2003" name="Proc. Natl. Acad. Sci. U.S.A.">
        <title>Complete genome sequence and analysis of Wolinella succinogenes.</title>
        <authorList>
            <person name="Baar C."/>
            <person name="Eppinger M."/>
            <person name="Raddatz G."/>
            <person name="Simon JM."/>
            <person name="Lanz C."/>
            <person name="Klimmek O."/>
            <person name="Nandakumar R."/>
            <person name="Gross R."/>
            <person name="Rosinus A."/>
            <person name="Keller H."/>
            <person name="Jagtap P."/>
            <person name="Linke B."/>
            <person name="Meyer F."/>
            <person name="Lederer H."/>
            <person name="Schuster S.C."/>
        </authorList>
    </citation>
    <scope>NUCLEOTIDE SEQUENCE [LARGE SCALE GENOMIC DNA]</scope>
    <source>
        <strain evidence="7">ATCC 29543 / DSM 1740 / CCUG 13145 / JCM 31913 / LMG 7466 / NCTC 11488 / FDC 602W</strain>
    </source>
</reference>
<dbReference type="PROSITE" id="PS51379">
    <property type="entry name" value="4FE4S_FER_2"/>
    <property type="match status" value="3"/>
</dbReference>
<dbReference type="Pfam" id="PF13187">
    <property type="entry name" value="Fer4_9"/>
    <property type="match status" value="1"/>
</dbReference>
<dbReference type="eggNOG" id="COG1145">
    <property type="taxonomic scope" value="Bacteria"/>
</dbReference>
<dbReference type="KEGG" id="wsu:WS0730"/>
<dbReference type="EMBL" id="BX571658">
    <property type="protein sequence ID" value="CAE09850.1"/>
    <property type="molecule type" value="Genomic_DNA"/>
</dbReference>
<evidence type="ECO:0000256" key="3">
    <source>
        <dbReference type="ARBA" id="ARBA00023004"/>
    </source>
</evidence>
<dbReference type="AlphaFoldDB" id="Q7M9R6"/>
<dbReference type="STRING" id="273121.WS0730"/>
<dbReference type="PROSITE" id="PS00198">
    <property type="entry name" value="4FE4S_FER_1"/>
    <property type="match status" value="2"/>
</dbReference>
<dbReference type="HOGENOM" id="CLU_035912_0_0_7"/>
<keyword evidence="1" id="KW-0004">4Fe-4S</keyword>
<dbReference type="Proteomes" id="UP000000422">
    <property type="component" value="Chromosome"/>
</dbReference>
<evidence type="ECO:0000256" key="2">
    <source>
        <dbReference type="ARBA" id="ARBA00022723"/>
    </source>
</evidence>
<keyword evidence="7" id="KW-1185">Reference proteome</keyword>
<dbReference type="Pfam" id="PF13237">
    <property type="entry name" value="Fer4_10"/>
    <property type="match status" value="1"/>
</dbReference>
<dbReference type="SUPFAM" id="SSF54862">
    <property type="entry name" value="4Fe-4S ferredoxins"/>
    <property type="match status" value="1"/>
</dbReference>
<feature type="domain" description="4Fe-4S ferredoxin-type" evidence="5">
    <location>
        <begin position="234"/>
        <end position="263"/>
    </location>
</feature>
<dbReference type="InterPro" id="IPR017896">
    <property type="entry name" value="4Fe4S_Fe-S-bd"/>
</dbReference>
<evidence type="ECO:0000313" key="6">
    <source>
        <dbReference type="EMBL" id="CAE09850.1"/>
    </source>
</evidence>
<dbReference type="GO" id="GO:0051539">
    <property type="term" value="F:4 iron, 4 sulfur cluster binding"/>
    <property type="evidence" value="ECO:0007669"/>
    <property type="project" value="UniProtKB-KW"/>
</dbReference>
<dbReference type="InterPro" id="IPR017900">
    <property type="entry name" value="4Fe4S_Fe_S_CS"/>
</dbReference>
<sequence length="567" mass="63849">MPSYHLSLNPATQAFLEEAKEEIQKQNLFSFHSSAQTLVSNEKETAPLFAPEINWYLKNSLDSKEEKLKTLSLLYEARAIKFDHALHQDYEESVSPSLLIIGESQSAKEFASKALESSFEVEILPYESIESIEGKLGAFVANLTDGSSREFAQGVLFREDEFASKYMGIEKVSDFEDAKELLEKLQSRLGIYRYKTTITYNPEICQYHHRREKSCSKCATLCPTFGVVNDDSKMELLFSQLDCVGCGGCISACPTGAIDYAPYPKEALYEIARLYNETTILMIPEPFLKDLEEVTLPKGITPLIIDREKFPSEMHLLTLLQESGSSLLFYSPIISRPTKEANEMLNQIYLKAYGEPALYLAQDIPTLLEALPKAHKIEKSLYRYTPKPNELRRKTFGERLRYIIKEQELGQVPSGDFIRYGEIKVDQEKCTLCLSCVGACNVNALTANSNEFTLDFNASLCTTCGYCLPSCPENAITLELSGITLAPSWFESKVMARDEMFKCIECGKPFATKKSVEKIKNLMSPLFVGNAFKLKTLECCPDCKVKVMVGFSSEADSKRETILEEVE</sequence>
<dbReference type="InterPro" id="IPR050572">
    <property type="entry name" value="Fe-S_Ferredoxin"/>
</dbReference>
<protein>
    <submittedName>
        <fullName evidence="6">PUTATIVE FERREDOXIN</fullName>
    </submittedName>
</protein>
<accession>Q7M9R6</accession>
<proteinExistence type="predicted"/>
<organism evidence="7">
    <name type="scientific">Wolinella succinogenes (strain ATCC 29543 / DSM 1740 / CCUG 13145 / JCM 31913 / LMG 7466 / NCTC 11488 / FDC 602W)</name>
    <name type="common">Vibrio succinogenes</name>
    <dbReference type="NCBI Taxonomy" id="273121"/>
    <lineage>
        <taxon>Bacteria</taxon>
        <taxon>Pseudomonadati</taxon>
        <taxon>Campylobacterota</taxon>
        <taxon>Epsilonproteobacteria</taxon>
        <taxon>Campylobacterales</taxon>
        <taxon>Helicobacteraceae</taxon>
        <taxon>Wolinella</taxon>
    </lineage>
</organism>
<feature type="domain" description="4Fe-4S ferredoxin-type" evidence="5">
    <location>
        <begin position="452"/>
        <end position="481"/>
    </location>
</feature>
<dbReference type="Gene3D" id="3.30.70.20">
    <property type="match status" value="2"/>
</dbReference>
<feature type="domain" description="4Fe-4S ferredoxin-type" evidence="5">
    <location>
        <begin position="421"/>
        <end position="450"/>
    </location>
</feature>
<keyword evidence="3" id="KW-0408">Iron</keyword>